<comment type="caution">
    <text evidence="1">The sequence shown here is derived from an EMBL/GenBank/DDBJ whole genome shotgun (WGS) entry which is preliminary data.</text>
</comment>
<evidence type="ECO:0000313" key="1">
    <source>
        <dbReference type="EMBL" id="CAB3999021.1"/>
    </source>
</evidence>
<protein>
    <submittedName>
        <fullName evidence="1">Uncharacterized protein</fullName>
    </submittedName>
</protein>
<dbReference type="AlphaFoldDB" id="A0A6S7HVA0"/>
<evidence type="ECO:0000313" key="2">
    <source>
        <dbReference type="Proteomes" id="UP001152795"/>
    </source>
</evidence>
<dbReference type="EMBL" id="CACRXK020003495">
    <property type="protein sequence ID" value="CAB3999021.1"/>
    <property type="molecule type" value="Genomic_DNA"/>
</dbReference>
<dbReference type="Proteomes" id="UP001152795">
    <property type="component" value="Unassembled WGS sequence"/>
</dbReference>
<feature type="non-terminal residue" evidence="1">
    <location>
        <position position="128"/>
    </location>
</feature>
<keyword evidence="2" id="KW-1185">Reference proteome</keyword>
<organism evidence="1 2">
    <name type="scientific">Paramuricea clavata</name>
    <name type="common">Red gorgonian</name>
    <name type="synonym">Violescent sea-whip</name>
    <dbReference type="NCBI Taxonomy" id="317549"/>
    <lineage>
        <taxon>Eukaryota</taxon>
        <taxon>Metazoa</taxon>
        <taxon>Cnidaria</taxon>
        <taxon>Anthozoa</taxon>
        <taxon>Octocorallia</taxon>
        <taxon>Malacalcyonacea</taxon>
        <taxon>Plexauridae</taxon>
        <taxon>Paramuricea</taxon>
    </lineage>
</organism>
<gene>
    <name evidence="1" type="ORF">PACLA_8A015134</name>
</gene>
<accession>A0A6S7HVA0</accession>
<proteinExistence type="predicted"/>
<name>A0A6S7HVA0_PARCT</name>
<sequence length="128" mass="15157">MQWLFFDQMRNGRYKLICADACIVVKARHRLCTYKDWEKDQSCAPKKLDVMTTKTSIPRGHQALDYYGYRRSRKLACTYRDTELNNWKDKAVVRTWQPMHTDPPFSIRAYITFPEAKPVESFQSAIVL</sequence>
<reference evidence="1" key="1">
    <citation type="submission" date="2020-04" db="EMBL/GenBank/DDBJ databases">
        <authorList>
            <person name="Alioto T."/>
            <person name="Alioto T."/>
            <person name="Gomez Garrido J."/>
        </authorList>
    </citation>
    <scope>NUCLEOTIDE SEQUENCE</scope>
    <source>
        <strain evidence="1">A484AB</strain>
    </source>
</reference>